<reference evidence="2 3" key="1">
    <citation type="submission" date="2019-01" db="EMBL/GenBank/DDBJ databases">
        <title>Draft Genome and Complete Hox-Cluster Characterization of the Sterlet Sturgeon (Acipenser ruthenus).</title>
        <authorList>
            <person name="Wei Q."/>
        </authorList>
    </citation>
    <scope>NUCLEOTIDE SEQUENCE [LARGE SCALE GENOMIC DNA]</scope>
    <source>
        <strain evidence="2">WHYD16114868_AA</strain>
        <tissue evidence="2">Blood</tissue>
    </source>
</reference>
<name>A0A444UJQ2_ACIRT</name>
<gene>
    <name evidence="2" type="ORF">EOD39_13003</name>
</gene>
<dbReference type="AlphaFoldDB" id="A0A444UJQ2"/>
<proteinExistence type="predicted"/>
<feature type="compositionally biased region" description="Basic and acidic residues" evidence="1">
    <location>
        <begin position="1"/>
        <end position="14"/>
    </location>
</feature>
<comment type="caution">
    <text evidence="2">The sequence shown here is derived from an EMBL/GenBank/DDBJ whole genome shotgun (WGS) entry which is preliminary data.</text>
</comment>
<keyword evidence="3" id="KW-1185">Reference proteome</keyword>
<sequence>MTGTRKEMRERESEQQLSSTTQTLVLFEMRAETDPGDPTGPPASREQHRLHHTCRKASILPIVESTEVSQLQFATVRSTPQETDGE</sequence>
<dbReference type="EMBL" id="SCEB01214427">
    <property type="protein sequence ID" value="RXM35401.1"/>
    <property type="molecule type" value="Genomic_DNA"/>
</dbReference>
<evidence type="ECO:0000256" key="1">
    <source>
        <dbReference type="SAM" id="MobiDB-lite"/>
    </source>
</evidence>
<accession>A0A444UJQ2</accession>
<feature type="compositionally biased region" description="Polar residues" evidence="1">
    <location>
        <begin position="15"/>
        <end position="24"/>
    </location>
</feature>
<evidence type="ECO:0000313" key="3">
    <source>
        <dbReference type="Proteomes" id="UP000289886"/>
    </source>
</evidence>
<organism evidence="2 3">
    <name type="scientific">Acipenser ruthenus</name>
    <name type="common">Sterlet sturgeon</name>
    <dbReference type="NCBI Taxonomy" id="7906"/>
    <lineage>
        <taxon>Eukaryota</taxon>
        <taxon>Metazoa</taxon>
        <taxon>Chordata</taxon>
        <taxon>Craniata</taxon>
        <taxon>Vertebrata</taxon>
        <taxon>Euteleostomi</taxon>
        <taxon>Actinopterygii</taxon>
        <taxon>Chondrostei</taxon>
        <taxon>Acipenseriformes</taxon>
        <taxon>Acipenseridae</taxon>
        <taxon>Acipenser</taxon>
    </lineage>
</organism>
<feature type="region of interest" description="Disordered" evidence="1">
    <location>
        <begin position="1"/>
        <end position="52"/>
    </location>
</feature>
<protein>
    <submittedName>
        <fullName evidence="2">Uncharacterized protein</fullName>
    </submittedName>
</protein>
<evidence type="ECO:0000313" key="2">
    <source>
        <dbReference type="EMBL" id="RXM35401.1"/>
    </source>
</evidence>
<dbReference type="Proteomes" id="UP000289886">
    <property type="component" value="Unassembled WGS sequence"/>
</dbReference>